<accession>A0A4C1VP39</accession>
<comment type="caution">
    <text evidence="2">The sequence shown here is derived from an EMBL/GenBank/DDBJ whole genome shotgun (WGS) entry which is preliminary data.</text>
</comment>
<evidence type="ECO:0000313" key="2">
    <source>
        <dbReference type="EMBL" id="GBP39634.1"/>
    </source>
</evidence>
<organism evidence="2 3">
    <name type="scientific">Eumeta variegata</name>
    <name type="common">Bagworm moth</name>
    <name type="synonym">Eumeta japonica</name>
    <dbReference type="NCBI Taxonomy" id="151549"/>
    <lineage>
        <taxon>Eukaryota</taxon>
        <taxon>Metazoa</taxon>
        <taxon>Ecdysozoa</taxon>
        <taxon>Arthropoda</taxon>
        <taxon>Hexapoda</taxon>
        <taxon>Insecta</taxon>
        <taxon>Pterygota</taxon>
        <taxon>Neoptera</taxon>
        <taxon>Endopterygota</taxon>
        <taxon>Lepidoptera</taxon>
        <taxon>Glossata</taxon>
        <taxon>Ditrysia</taxon>
        <taxon>Tineoidea</taxon>
        <taxon>Psychidae</taxon>
        <taxon>Oiketicinae</taxon>
        <taxon>Eumeta</taxon>
    </lineage>
</organism>
<feature type="region of interest" description="Disordered" evidence="1">
    <location>
        <begin position="313"/>
        <end position="333"/>
    </location>
</feature>
<proteinExistence type="predicted"/>
<dbReference type="EMBL" id="BGZK01000369">
    <property type="protein sequence ID" value="GBP39634.1"/>
    <property type="molecule type" value="Genomic_DNA"/>
</dbReference>
<keyword evidence="3" id="KW-1185">Reference proteome</keyword>
<dbReference type="Proteomes" id="UP000299102">
    <property type="component" value="Unassembled WGS sequence"/>
</dbReference>
<gene>
    <name evidence="2" type="ORF">EVAR_25457_1</name>
</gene>
<feature type="region of interest" description="Disordered" evidence="1">
    <location>
        <begin position="46"/>
        <end position="94"/>
    </location>
</feature>
<protein>
    <submittedName>
        <fullName evidence="2">Uncharacterized protein</fullName>
    </submittedName>
</protein>
<dbReference type="AlphaFoldDB" id="A0A4C1VP39"/>
<evidence type="ECO:0000256" key="1">
    <source>
        <dbReference type="SAM" id="MobiDB-lite"/>
    </source>
</evidence>
<name>A0A4C1VP39_EUMVA</name>
<sequence length="333" mass="36196">MLWRRVSGRAGARAPRQSDHTRYDRDAGRFLCSDVRNSSRSAAAAILTRRSSSTSHLPIGKRNRDVPKSRPAPHTPRSGAESAPPRPLRAPAARVPRRRIQYDCAVRACSETLNSIGIDSSLESSLLEPSSIVNISNSSFVSLIIRCVGSKALDEAGPLIGGKPRANWRGPRCARASGDRFGAAHSPQRPPNTNAPVRIDDICLNVGSYILEFRGRRYISCMLYIVPTGLYSVAPSSVLALPNTELGATTLQIHEPAQATHGAALADERCSAHKLIRSFRIHECARADGTAQAGRASARRLRRVSLADQIKIRMEKKNGHNQNPHPQSDGVDS</sequence>
<feature type="region of interest" description="Disordered" evidence="1">
    <location>
        <begin position="1"/>
        <end position="22"/>
    </location>
</feature>
<evidence type="ECO:0000313" key="3">
    <source>
        <dbReference type="Proteomes" id="UP000299102"/>
    </source>
</evidence>
<reference evidence="2 3" key="1">
    <citation type="journal article" date="2019" name="Commun. Biol.">
        <title>The bagworm genome reveals a unique fibroin gene that provides high tensile strength.</title>
        <authorList>
            <person name="Kono N."/>
            <person name="Nakamura H."/>
            <person name="Ohtoshi R."/>
            <person name="Tomita M."/>
            <person name="Numata K."/>
            <person name="Arakawa K."/>
        </authorList>
    </citation>
    <scope>NUCLEOTIDE SEQUENCE [LARGE SCALE GENOMIC DNA]</scope>
</reference>